<evidence type="ECO:0000256" key="1">
    <source>
        <dbReference type="ARBA" id="ARBA00023015"/>
    </source>
</evidence>
<proteinExistence type="predicted"/>
<evidence type="ECO:0000313" key="5">
    <source>
        <dbReference type="Proteomes" id="UP000249915"/>
    </source>
</evidence>
<accession>A0A2V4B0P1</accession>
<dbReference type="PROSITE" id="PS50949">
    <property type="entry name" value="HTH_GNTR"/>
    <property type="match status" value="1"/>
</dbReference>
<dbReference type="InterPro" id="IPR036388">
    <property type="entry name" value="WH-like_DNA-bd_sf"/>
</dbReference>
<keyword evidence="2" id="KW-0238">DNA-binding</keyword>
<dbReference type="GO" id="GO:0003677">
    <property type="term" value="F:DNA binding"/>
    <property type="evidence" value="ECO:0007669"/>
    <property type="project" value="UniProtKB-KW"/>
</dbReference>
<dbReference type="SMART" id="SM00345">
    <property type="entry name" value="HTH_GNTR"/>
    <property type="match status" value="1"/>
</dbReference>
<dbReference type="Proteomes" id="UP000249915">
    <property type="component" value="Unassembled WGS sequence"/>
</dbReference>
<dbReference type="InterPro" id="IPR000524">
    <property type="entry name" value="Tscrpt_reg_HTH_GntR"/>
</dbReference>
<dbReference type="EMBL" id="MASW01000002">
    <property type="protein sequence ID" value="PXY27764.1"/>
    <property type="molecule type" value="Genomic_DNA"/>
</dbReference>
<dbReference type="OrthoDB" id="3700563at2"/>
<dbReference type="RefSeq" id="WP_112281777.1">
    <property type="nucleotide sequence ID" value="NZ_MASW01000002.1"/>
</dbReference>
<dbReference type="PANTHER" id="PTHR44846:SF1">
    <property type="entry name" value="MANNOSYL-D-GLYCERATE TRANSPORT_METABOLISM SYSTEM REPRESSOR MNGR-RELATED"/>
    <property type="match status" value="1"/>
</dbReference>
<name>A0A2V4B0P1_9PSEU</name>
<evidence type="ECO:0000256" key="3">
    <source>
        <dbReference type="ARBA" id="ARBA00023163"/>
    </source>
</evidence>
<evidence type="ECO:0000256" key="2">
    <source>
        <dbReference type="ARBA" id="ARBA00023125"/>
    </source>
</evidence>
<keyword evidence="1" id="KW-0805">Transcription regulation</keyword>
<dbReference type="InterPro" id="IPR050679">
    <property type="entry name" value="Bact_HTH_transcr_reg"/>
</dbReference>
<dbReference type="InterPro" id="IPR036390">
    <property type="entry name" value="WH_DNA-bd_sf"/>
</dbReference>
<sequence>MTPDAHTSRPRRAPSSQVDPEKPEYVWQQVLDHLVERIEAGQFGCRLPNREVLASEYGVSPHSVARAIRALVERGLVVTLRGKGTYLT</sequence>
<evidence type="ECO:0000313" key="4">
    <source>
        <dbReference type="EMBL" id="PXY27764.1"/>
    </source>
</evidence>
<dbReference type="Pfam" id="PF00392">
    <property type="entry name" value="GntR"/>
    <property type="match status" value="1"/>
</dbReference>
<gene>
    <name evidence="4" type="ORF">BAY60_15405</name>
</gene>
<organism evidence="4 5">
    <name type="scientific">Prauserella muralis</name>
    <dbReference type="NCBI Taxonomy" id="588067"/>
    <lineage>
        <taxon>Bacteria</taxon>
        <taxon>Bacillati</taxon>
        <taxon>Actinomycetota</taxon>
        <taxon>Actinomycetes</taxon>
        <taxon>Pseudonocardiales</taxon>
        <taxon>Pseudonocardiaceae</taxon>
        <taxon>Prauserella</taxon>
    </lineage>
</organism>
<dbReference type="GO" id="GO:0003700">
    <property type="term" value="F:DNA-binding transcription factor activity"/>
    <property type="evidence" value="ECO:0007669"/>
    <property type="project" value="InterPro"/>
</dbReference>
<dbReference type="PANTHER" id="PTHR44846">
    <property type="entry name" value="MANNOSYL-D-GLYCERATE TRANSPORT/METABOLISM SYSTEM REPRESSOR MNGR-RELATED"/>
    <property type="match status" value="1"/>
</dbReference>
<dbReference type="CDD" id="cd07377">
    <property type="entry name" value="WHTH_GntR"/>
    <property type="match status" value="1"/>
</dbReference>
<comment type="caution">
    <text evidence="4">The sequence shown here is derived from an EMBL/GenBank/DDBJ whole genome shotgun (WGS) entry which is preliminary data.</text>
</comment>
<keyword evidence="3" id="KW-0804">Transcription</keyword>
<protein>
    <submittedName>
        <fullName evidence="4">Uncharacterized protein</fullName>
    </submittedName>
</protein>
<dbReference type="SUPFAM" id="SSF46785">
    <property type="entry name" value="Winged helix' DNA-binding domain"/>
    <property type="match status" value="1"/>
</dbReference>
<reference evidence="4 5" key="1">
    <citation type="submission" date="2016-07" db="EMBL/GenBank/DDBJ databases">
        <title>Draft genome sequence of Prauserella muralis DSM 45305, isolated from a mould-covered wall in an indoor environment.</title>
        <authorList>
            <person name="Ruckert C."/>
            <person name="Albersmeier A."/>
            <person name="Jiang C.-L."/>
            <person name="Jiang Y."/>
            <person name="Kalinowski J."/>
            <person name="Schneider O."/>
            <person name="Winkler A."/>
            <person name="Zotchev S.B."/>
        </authorList>
    </citation>
    <scope>NUCLEOTIDE SEQUENCE [LARGE SCALE GENOMIC DNA]</scope>
    <source>
        <strain evidence="4 5">DSM 45305</strain>
    </source>
</reference>
<dbReference type="Gene3D" id="1.10.10.10">
    <property type="entry name" value="Winged helix-like DNA-binding domain superfamily/Winged helix DNA-binding domain"/>
    <property type="match status" value="1"/>
</dbReference>
<dbReference type="AlphaFoldDB" id="A0A2V4B0P1"/>
<dbReference type="GO" id="GO:0045892">
    <property type="term" value="P:negative regulation of DNA-templated transcription"/>
    <property type="evidence" value="ECO:0007669"/>
    <property type="project" value="TreeGrafter"/>
</dbReference>
<keyword evidence="5" id="KW-1185">Reference proteome</keyword>